<dbReference type="EMBL" id="LVXG01000004">
    <property type="protein sequence ID" value="OQP54315.1"/>
    <property type="molecule type" value="Genomic_DNA"/>
</dbReference>
<dbReference type="Proteomes" id="UP000192610">
    <property type="component" value="Unassembled WGS sequence"/>
</dbReference>
<dbReference type="SUPFAM" id="SSF52833">
    <property type="entry name" value="Thioredoxin-like"/>
    <property type="match status" value="1"/>
</dbReference>
<dbReference type="AlphaFoldDB" id="A0A1V9F7M2"/>
<protein>
    <recommendedName>
        <fullName evidence="2">Thioredoxin domain-containing protein</fullName>
    </recommendedName>
</protein>
<proteinExistence type="predicted"/>
<keyword evidence="4" id="KW-1185">Reference proteome</keyword>
<dbReference type="STRING" id="354355.SAMN05660816_05151"/>
<accession>A0A1V9F7M2</accession>
<keyword evidence="1" id="KW-1133">Transmembrane helix</keyword>
<dbReference type="Gene3D" id="3.40.30.10">
    <property type="entry name" value="Glutaredoxin"/>
    <property type="match status" value="1"/>
</dbReference>
<organism evidence="3 4">
    <name type="scientific">Niastella yeongjuensis</name>
    <dbReference type="NCBI Taxonomy" id="354355"/>
    <lineage>
        <taxon>Bacteria</taxon>
        <taxon>Pseudomonadati</taxon>
        <taxon>Bacteroidota</taxon>
        <taxon>Chitinophagia</taxon>
        <taxon>Chitinophagales</taxon>
        <taxon>Chitinophagaceae</taxon>
        <taxon>Niastella</taxon>
    </lineage>
</organism>
<dbReference type="RefSeq" id="WP_081197624.1">
    <property type="nucleotide sequence ID" value="NZ_FOCZ01000011.1"/>
</dbReference>
<evidence type="ECO:0000313" key="4">
    <source>
        <dbReference type="Proteomes" id="UP000192610"/>
    </source>
</evidence>
<keyword evidence="1" id="KW-0472">Membrane</keyword>
<evidence type="ECO:0000259" key="2">
    <source>
        <dbReference type="PROSITE" id="PS51352"/>
    </source>
</evidence>
<name>A0A1V9F7M2_9BACT</name>
<dbReference type="CDD" id="cd01659">
    <property type="entry name" value="TRX_superfamily"/>
    <property type="match status" value="1"/>
</dbReference>
<evidence type="ECO:0000313" key="3">
    <source>
        <dbReference type="EMBL" id="OQP54315.1"/>
    </source>
</evidence>
<comment type="caution">
    <text evidence="3">The sequence shown here is derived from an EMBL/GenBank/DDBJ whole genome shotgun (WGS) entry which is preliminary data.</text>
</comment>
<dbReference type="InterPro" id="IPR036249">
    <property type="entry name" value="Thioredoxin-like_sf"/>
</dbReference>
<sequence>MKKPWRILIWLMPVALLTYSFFMFQRVIKPPLPPFHLLLLDSVTDLNTNDIPKGRPSVLVFFSPDCDHCQKQTESMLAHMDSLSAVNFYFITIDPFDRMQVFNSVYKLERYPNITVGKDYTFFFPYHYKGAQPPYNAIYDAHKRLVTILPQETNARELLSYLNKL</sequence>
<keyword evidence="1" id="KW-0812">Transmembrane</keyword>
<dbReference type="OrthoDB" id="662072at2"/>
<reference evidence="4" key="1">
    <citation type="submission" date="2016-04" db="EMBL/GenBank/DDBJ databases">
        <authorList>
            <person name="Chen L."/>
            <person name="Zhuang W."/>
            <person name="Wang G."/>
        </authorList>
    </citation>
    <scope>NUCLEOTIDE SEQUENCE [LARGE SCALE GENOMIC DNA]</scope>
    <source>
        <strain evidence="4">17621</strain>
    </source>
</reference>
<feature type="domain" description="Thioredoxin" evidence="2">
    <location>
        <begin position="26"/>
        <end position="165"/>
    </location>
</feature>
<gene>
    <name evidence="3" type="ORF">A4H97_22795</name>
</gene>
<evidence type="ECO:0000256" key="1">
    <source>
        <dbReference type="SAM" id="Phobius"/>
    </source>
</evidence>
<dbReference type="InterPro" id="IPR013766">
    <property type="entry name" value="Thioredoxin_domain"/>
</dbReference>
<dbReference type="PROSITE" id="PS51352">
    <property type="entry name" value="THIOREDOXIN_2"/>
    <property type="match status" value="1"/>
</dbReference>
<feature type="transmembrane region" description="Helical" evidence="1">
    <location>
        <begin position="7"/>
        <end position="24"/>
    </location>
</feature>